<keyword evidence="17" id="KW-1185">Reference proteome</keyword>
<dbReference type="InterPro" id="IPR031120">
    <property type="entry name" value="HIR1-like"/>
</dbReference>
<dbReference type="Pfam" id="PF07569">
    <property type="entry name" value="Hira"/>
    <property type="match status" value="1"/>
</dbReference>
<dbReference type="InterPro" id="IPR036322">
    <property type="entry name" value="WD40_repeat_dom_sf"/>
</dbReference>
<keyword evidence="9 12" id="KW-0804">Transcription</keyword>
<evidence type="ECO:0000256" key="3">
    <source>
        <dbReference type="ARBA" id="ARBA00007306"/>
    </source>
</evidence>
<evidence type="ECO:0000256" key="1">
    <source>
        <dbReference type="ARBA" id="ARBA00002677"/>
    </source>
</evidence>
<evidence type="ECO:0000256" key="2">
    <source>
        <dbReference type="ARBA" id="ARBA00004123"/>
    </source>
</evidence>
<feature type="repeat" description="WD" evidence="11">
    <location>
        <begin position="67"/>
        <end position="99"/>
    </location>
</feature>
<dbReference type="OrthoDB" id="1741719at2759"/>
<dbReference type="CDD" id="cd00200">
    <property type="entry name" value="WD40"/>
    <property type="match status" value="1"/>
</dbReference>
<evidence type="ECO:0000259" key="15">
    <source>
        <dbReference type="Pfam" id="PF24105"/>
    </source>
</evidence>
<evidence type="ECO:0000256" key="7">
    <source>
        <dbReference type="ARBA" id="ARBA00022853"/>
    </source>
</evidence>
<dbReference type="GO" id="GO:0000417">
    <property type="term" value="C:HIR complex"/>
    <property type="evidence" value="ECO:0007669"/>
    <property type="project" value="UniProtKB-ARBA"/>
</dbReference>
<dbReference type="GO" id="GO:0031491">
    <property type="term" value="F:nucleosome binding"/>
    <property type="evidence" value="ECO:0007669"/>
    <property type="project" value="TreeGrafter"/>
</dbReference>
<keyword evidence="7 12" id="KW-0156">Chromatin regulator</keyword>
<dbReference type="OMA" id="RGSWDGD"/>
<evidence type="ECO:0000256" key="5">
    <source>
        <dbReference type="ARBA" id="ARBA00022574"/>
    </source>
</evidence>
<dbReference type="InterPro" id="IPR011494">
    <property type="entry name" value="HIRA-like_C"/>
</dbReference>
<keyword evidence="4 12" id="KW-0678">Repressor</keyword>
<dbReference type="PROSITE" id="PS50082">
    <property type="entry name" value="WD_REPEATS_2"/>
    <property type="match status" value="4"/>
</dbReference>
<reference evidence="16 17" key="1">
    <citation type="journal article" date="2013" name="PLoS Genet.">
        <title>The genome and development-dependent transcriptomes of Pyronema confluens: a window into fungal evolution.</title>
        <authorList>
            <person name="Traeger S."/>
            <person name="Altegoer F."/>
            <person name="Freitag M."/>
            <person name="Gabaldon T."/>
            <person name="Kempken F."/>
            <person name="Kumar A."/>
            <person name="Marcet-Houben M."/>
            <person name="Poggeler S."/>
            <person name="Stajich J.E."/>
            <person name="Nowrousian M."/>
        </authorList>
    </citation>
    <scope>NUCLEOTIDE SEQUENCE [LARGE SCALE GENOMIC DNA]</scope>
    <source>
        <strain evidence="17">CBS 100304</strain>
        <tissue evidence="16">Vegetative mycelium</tissue>
    </source>
</reference>
<evidence type="ECO:0000256" key="8">
    <source>
        <dbReference type="ARBA" id="ARBA00023015"/>
    </source>
</evidence>
<accession>U4LW01</accession>
<feature type="domain" description="Protein HIRA-like C-terminal" evidence="14">
    <location>
        <begin position="700"/>
        <end position="928"/>
    </location>
</feature>
<dbReference type="Pfam" id="PF24105">
    <property type="entry name" value="Beta-prop_CAF1B_HIR1"/>
    <property type="match status" value="1"/>
</dbReference>
<feature type="region of interest" description="Disordered" evidence="13">
    <location>
        <begin position="618"/>
        <end position="638"/>
    </location>
</feature>
<sequence length="995" mass="107225">MRFLKPGWLTHSTDKKACEVYSLHVSPDGQRLATGGLDGNVRIWSTDAIYKSHEPAGQNIPKQLCSLSHHSGAVLTVRFSGNNRYLASGSDDKIVLVYERDQTAGARPVFGSGESQTEVWRTHRRLAGHDNDVSNCGWSADSSILVSVGLDSKVIIWSGYTFERLKRIDVHQSHVKGLCFDPANKYFATASDDRTVKLIKFSSPNSNSTAHDQAGNFVVETSIDAPFSTSPLTTYFRRCSWSPDGAHIAAPNATNGPVSSVAIINRGNWDSEINLIGHEAPVEVCAFAPRMFTGTPPQGPVTVIACAGQDKALSIWNTSNPRPLVIIQDIATKAMTDLAWTPDGKKIFISSLDGTIICLAFDDGDLGHVLPVEENEMILQKFGVGRKGATLPEGPDSMKLEELSKASERKEVEGRMGALMMDGTNGSGNANGDIPMANTGAAMGPQWQVQPPVAEAAAPAPAEPAEKERPFKQKITITKDGKKRVAPLLVSTGGGGRSTLPNAQLLQAAASNSSTGNLDPKTTLDLSRPFDGLPKGGMAALVISNKRKAEEDPEGEEVPAAVNSKRISVTSAPDLKSSLETPEFLRPAIINPSLSVSQVRLAVPKVRTFVVSVLDSQGHPSSALPSAGATSSSSSAGPASTDWILEAKNSREPTRLTLSRAGKVLWLDFLPRSVLLVTGNSNFFAAACEDGTVHTYSPVGRRLMNPLILESTPCFLASSGWWLMTITAAGLCYVWNLKTKAAAHPPVSLAPILDIANLPKEGVTKAEAVTDAGINSRGQLIVSIGSGDGFVYNSDMMIWQRVTEAWWAAGSQYWDTSGSYRSQPAASVGEGQGPPLSAGIIPLLERRTTTEVLLHGRGRWLQRVVKLCLSREGFEGFETAVSIAHLENRVAAALLLGDREGFRGWVMTYVRRIATEGLKGKVEEVLREFAGRLEEEEGEEEDGEDGDGDEMVCGWSKRELLRDMVTAIGKHRDLQRITVPYARLLGIMETDEEEL</sequence>
<evidence type="ECO:0000256" key="11">
    <source>
        <dbReference type="PROSITE-ProRule" id="PRU00221"/>
    </source>
</evidence>
<keyword evidence="8 12" id="KW-0805">Transcription regulation</keyword>
<dbReference type="Pfam" id="PF09453">
    <property type="entry name" value="HIRA_B"/>
    <property type="match status" value="1"/>
</dbReference>
<dbReference type="STRING" id="1076935.U4LW01"/>
<dbReference type="InterPro" id="IPR001680">
    <property type="entry name" value="WD40_rpt"/>
</dbReference>
<dbReference type="GO" id="GO:0000785">
    <property type="term" value="C:chromatin"/>
    <property type="evidence" value="ECO:0007669"/>
    <property type="project" value="TreeGrafter"/>
</dbReference>
<name>U4LW01_PYROM</name>
<gene>
    <name evidence="16" type="ORF">PCON_14050</name>
</gene>
<dbReference type="EMBL" id="HF935997">
    <property type="protein sequence ID" value="CCX33021.1"/>
    <property type="molecule type" value="Genomic_DNA"/>
</dbReference>
<dbReference type="eggNOG" id="KOG0973">
    <property type="taxonomic scope" value="Eukaryota"/>
</dbReference>
<keyword evidence="10 12" id="KW-0539">Nucleus</keyword>
<feature type="repeat" description="WD" evidence="11">
    <location>
        <begin position="20"/>
        <end position="45"/>
    </location>
</feature>
<evidence type="ECO:0000256" key="13">
    <source>
        <dbReference type="SAM" id="MobiDB-lite"/>
    </source>
</evidence>
<dbReference type="InterPro" id="IPR015943">
    <property type="entry name" value="WD40/YVTN_repeat-like_dom_sf"/>
</dbReference>
<dbReference type="FunFam" id="2.130.10.10:FF:001073">
    <property type="entry name" value="Protein HIR"/>
    <property type="match status" value="1"/>
</dbReference>
<dbReference type="GO" id="GO:0006351">
    <property type="term" value="P:DNA-templated transcription"/>
    <property type="evidence" value="ECO:0007669"/>
    <property type="project" value="InterPro"/>
</dbReference>
<dbReference type="Proteomes" id="UP000018144">
    <property type="component" value="Unassembled WGS sequence"/>
</dbReference>
<feature type="domain" description="CAF1B/HIR1 beta-propeller" evidence="15">
    <location>
        <begin position="29"/>
        <end position="366"/>
    </location>
</feature>
<evidence type="ECO:0000256" key="6">
    <source>
        <dbReference type="ARBA" id="ARBA00022737"/>
    </source>
</evidence>
<proteinExistence type="inferred from homology"/>
<dbReference type="PROSITE" id="PS50294">
    <property type="entry name" value="WD_REPEATS_REGION"/>
    <property type="match status" value="3"/>
</dbReference>
<organism evidence="16 17">
    <name type="scientific">Pyronema omphalodes (strain CBS 100304)</name>
    <name type="common">Pyronema confluens</name>
    <dbReference type="NCBI Taxonomy" id="1076935"/>
    <lineage>
        <taxon>Eukaryota</taxon>
        <taxon>Fungi</taxon>
        <taxon>Dikarya</taxon>
        <taxon>Ascomycota</taxon>
        <taxon>Pezizomycotina</taxon>
        <taxon>Pezizomycetes</taxon>
        <taxon>Pezizales</taxon>
        <taxon>Pyronemataceae</taxon>
        <taxon>Pyronema</taxon>
    </lineage>
</organism>
<dbReference type="SUPFAM" id="SSF50978">
    <property type="entry name" value="WD40 repeat-like"/>
    <property type="match status" value="2"/>
</dbReference>
<keyword evidence="6 12" id="KW-0677">Repeat</keyword>
<dbReference type="Gene3D" id="2.130.10.10">
    <property type="entry name" value="YVTN repeat-like/Quinoprotein amine dehydrogenase"/>
    <property type="match status" value="2"/>
</dbReference>
<comment type="subcellular location">
    <subcellularLocation>
        <location evidence="2 12">Nucleus</location>
    </subcellularLocation>
</comment>
<feature type="compositionally biased region" description="Low complexity" evidence="13">
    <location>
        <begin position="621"/>
        <end position="638"/>
    </location>
</feature>
<evidence type="ECO:0000259" key="14">
    <source>
        <dbReference type="Pfam" id="PF07569"/>
    </source>
</evidence>
<evidence type="ECO:0000256" key="10">
    <source>
        <dbReference type="ARBA" id="ARBA00023242"/>
    </source>
</evidence>
<keyword evidence="5 11" id="KW-0853">WD repeat</keyword>
<comment type="function">
    <text evidence="1 12">Required for replication-independent chromatin assembly and for the periodic repression of histone gene transcription during the cell cycle.</text>
</comment>
<dbReference type="InterPro" id="IPR055410">
    <property type="entry name" value="Beta-prop_CAF1B_HIR1"/>
</dbReference>
<dbReference type="SMART" id="SM00320">
    <property type="entry name" value="WD40"/>
    <property type="match status" value="7"/>
</dbReference>
<evidence type="ECO:0000313" key="16">
    <source>
        <dbReference type="EMBL" id="CCX33021.1"/>
    </source>
</evidence>
<dbReference type="GO" id="GO:0005634">
    <property type="term" value="C:nucleus"/>
    <property type="evidence" value="ECO:0007669"/>
    <property type="project" value="UniProtKB-SubCell"/>
</dbReference>
<dbReference type="PANTHER" id="PTHR13831">
    <property type="entry name" value="MEMBER OF THE HIR1 FAMILY OF WD-REPEAT PROTEINS"/>
    <property type="match status" value="1"/>
</dbReference>
<evidence type="ECO:0000256" key="4">
    <source>
        <dbReference type="ARBA" id="ARBA00022491"/>
    </source>
</evidence>
<dbReference type="PANTHER" id="PTHR13831:SF0">
    <property type="entry name" value="PROTEIN HIRA"/>
    <property type="match status" value="1"/>
</dbReference>
<dbReference type="GO" id="GO:0034728">
    <property type="term" value="P:nucleosome organization"/>
    <property type="evidence" value="ECO:0007669"/>
    <property type="project" value="UniProtKB-ARBA"/>
</dbReference>
<feature type="repeat" description="WD" evidence="11">
    <location>
        <begin position="168"/>
        <end position="209"/>
    </location>
</feature>
<dbReference type="FunFam" id="2.130.10.10:FF:000290">
    <property type="entry name" value="Protein HIR"/>
    <property type="match status" value="1"/>
</dbReference>
<feature type="repeat" description="WD" evidence="11">
    <location>
        <begin position="126"/>
        <end position="158"/>
    </location>
</feature>
<evidence type="ECO:0000256" key="12">
    <source>
        <dbReference type="RuleBase" id="RU364014"/>
    </source>
</evidence>
<protein>
    <recommendedName>
        <fullName evidence="12">Protein HIR</fullName>
    </recommendedName>
</protein>
<dbReference type="AlphaFoldDB" id="U4LW01"/>
<dbReference type="InterPro" id="IPR019015">
    <property type="entry name" value="HIRA_B_motif"/>
</dbReference>
<evidence type="ECO:0000313" key="17">
    <source>
        <dbReference type="Proteomes" id="UP000018144"/>
    </source>
</evidence>
<comment type="similarity">
    <text evidence="3 12">Belongs to the WD repeat HIR1 family.</text>
</comment>
<evidence type="ECO:0000256" key="9">
    <source>
        <dbReference type="ARBA" id="ARBA00023163"/>
    </source>
</evidence>
<dbReference type="GO" id="GO:0006355">
    <property type="term" value="P:regulation of DNA-templated transcription"/>
    <property type="evidence" value="ECO:0007669"/>
    <property type="project" value="InterPro"/>
</dbReference>